<dbReference type="GO" id="GO:0016020">
    <property type="term" value="C:membrane"/>
    <property type="evidence" value="ECO:0007669"/>
    <property type="project" value="UniProtKB-SubCell"/>
</dbReference>
<evidence type="ECO:0000256" key="1">
    <source>
        <dbReference type="ARBA" id="ARBA00004141"/>
    </source>
</evidence>
<dbReference type="AlphaFoldDB" id="A0A2R6NY30"/>
<feature type="compositionally biased region" description="Basic and acidic residues" evidence="6">
    <location>
        <begin position="234"/>
        <end position="253"/>
    </location>
</feature>
<dbReference type="Gene3D" id="1.20.1250.20">
    <property type="entry name" value="MFS general substrate transporter like domains"/>
    <property type="match status" value="1"/>
</dbReference>
<proteinExistence type="predicted"/>
<dbReference type="EMBL" id="MLYV02000689">
    <property type="protein sequence ID" value="PSR79685.1"/>
    <property type="molecule type" value="Genomic_DNA"/>
</dbReference>
<feature type="region of interest" description="Disordered" evidence="6">
    <location>
        <begin position="193"/>
        <end position="253"/>
    </location>
</feature>
<comment type="subcellular location">
    <subcellularLocation>
        <location evidence="1">Membrane</location>
        <topology evidence="1">Multi-pass membrane protein</topology>
    </subcellularLocation>
</comment>
<keyword evidence="2" id="KW-0813">Transport</keyword>
<dbReference type="Proteomes" id="UP000186601">
    <property type="component" value="Unassembled WGS sequence"/>
</dbReference>
<feature type="transmembrane region" description="Helical" evidence="7">
    <location>
        <begin position="84"/>
        <end position="103"/>
    </location>
</feature>
<evidence type="ECO:0000256" key="2">
    <source>
        <dbReference type="ARBA" id="ARBA00022448"/>
    </source>
</evidence>
<dbReference type="PANTHER" id="PTHR42718:SF9">
    <property type="entry name" value="MAJOR FACILITATOR SUPERFAMILY MULTIDRUG TRANSPORTER MFSC"/>
    <property type="match status" value="1"/>
</dbReference>
<feature type="transmembrane region" description="Helical" evidence="7">
    <location>
        <begin position="164"/>
        <end position="185"/>
    </location>
</feature>
<keyword evidence="4 7" id="KW-1133">Transmembrane helix</keyword>
<reference evidence="8 9" key="1">
    <citation type="submission" date="2018-02" db="EMBL/GenBank/DDBJ databases">
        <title>Genome sequence of the basidiomycete white-rot fungus Phlebia centrifuga.</title>
        <authorList>
            <person name="Granchi Z."/>
            <person name="Peng M."/>
            <person name="de Vries R.P."/>
            <person name="Hilden K."/>
            <person name="Makela M.R."/>
            <person name="Grigoriev I."/>
            <person name="Riley R."/>
        </authorList>
    </citation>
    <scope>NUCLEOTIDE SEQUENCE [LARGE SCALE GENOMIC DNA]</scope>
    <source>
        <strain evidence="8 9">FBCC195</strain>
    </source>
</reference>
<feature type="transmembrane region" description="Helical" evidence="7">
    <location>
        <begin position="59"/>
        <end position="78"/>
    </location>
</feature>
<dbReference type="SUPFAM" id="SSF103473">
    <property type="entry name" value="MFS general substrate transporter"/>
    <property type="match status" value="1"/>
</dbReference>
<evidence type="ECO:0000313" key="9">
    <source>
        <dbReference type="Proteomes" id="UP000186601"/>
    </source>
</evidence>
<accession>A0A2R6NY30</accession>
<feature type="compositionally biased region" description="Basic and acidic residues" evidence="6">
    <location>
        <begin position="200"/>
        <end position="217"/>
    </location>
</feature>
<evidence type="ECO:0000256" key="6">
    <source>
        <dbReference type="SAM" id="MobiDB-lite"/>
    </source>
</evidence>
<sequence>MALLPYLWWTTIFTILTTLWQDIYHWSVISVALRMIPIGALAFAASFSGPLSRKISPKYVLLFAQGLLVIATILLALADSPDKYWKMVLPAFVIGSAGAMLTYTHTNIAIFRTSPSSMAGTIGAIFNGALQLGSAVGIAAVSSIETSVEEKNGDPKGYAGRAAAFWFLLGIIGVEIISLLVFYRVEAEHMSPNKTQVAADEEKGKVEVEDEKARVETSEGDSPVTESPLEDSDDFKKVNVQEGDHEIREEFIG</sequence>
<dbReference type="InterPro" id="IPR011701">
    <property type="entry name" value="MFS"/>
</dbReference>
<comment type="caution">
    <text evidence="8">The sequence shown here is derived from an EMBL/GenBank/DDBJ whole genome shotgun (WGS) entry which is preliminary data.</text>
</comment>
<dbReference type="GO" id="GO:0022857">
    <property type="term" value="F:transmembrane transporter activity"/>
    <property type="evidence" value="ECO:0007669"/>
    <property type="project" value="InterPro"/>
</dbReference>
<evidence type="ECO:0000256" key="5">
    <source>
        <dbReference type="ARBA" id="ARBA00023136"/>
    </source>
</evidence>
<feature type="transmembrane region" description="Helical" evidence="7">
    <location>
        <begin position="124"/>
        <end position="144"/>
    </location>
</feature>
<dbReference type="Pfam" id="PF07690">
    <property type="entry name" value="MFS_1"/>
    <property type="match status" value="1"/>
</dbReference>
<name>A0A2R6NY30_9APHY</name>
<evidence type="ECO:0000256" key="3">
    <source>
        <dbReference type="ARBA" id="ARBA00022692"/>
    </source>
</evidence>
<feature type="transmembrane region" description="Helical" evidence="7">
    <location>
        <begin position="23"/>
        <end position="47"/>
    </location>
</feature>
<protein>
    <recommendedName>
        <fullName evidence="10">Major facilitator superfamily (MFS) profile domain-containing protein</fullName>
    </recommendedName>
</protein>
<evidence type="ECO:0000256" key="7">
    <source>
        <dbReference type="SAM" id="Phobius"/>
    </source>
</evidence>
<evidence type="ECO:0008006" key="10">
    <source>
        <dbReference type="Google" id="ProtNLM"/>
    </source>
</evidence>
<organism evidence="8 9">
    <name type="scientific">Hermanssonia centrifuga</name>
    <dbReference type="NCBI Taxonomy" id="98765"/>
    <lineage>
        <taxon>Eukaryota</taxon>
        <taxon>Fungi</taxon>
        <taxon>Dikarya</taxon>
        <taxon>Basidiomycota</taxon>
        <taxon>Agaricomycotina</taxon>
        <taxon>Agaricomycetes</taxon>
        <taxon>Polyporales</taxon>
        <taxon>Meruliaceae</taxon>
        <taxon>Hermanssonia</taxon>
    </lineage>
</organism>
<evidence type="ECO:0000256" key="4">
    <source>
        <dbReference type="ARBA" id="ARBA00022989"/>
    </source>
</evidence>
<keyword evidence="9" id="KW-1185">Reference proteome</keyword>
<dbReference type="PANTHER" id="PTHR42718">
    <property type="entry name" value="MAJOR FACILITATOR SUPERFAMILY MULTIDRUG TRANSPORTER MFSC"/>
    <property type="match status" value="1"/>
</dbReference>
<keyword evidence="3 7" id="KW-0812">Transmembrane</keyword>
<dbReference type="InterPro" id="IPR036259">
    <property type="entry name" value="MFS_trans_sf"/>
</dbReference>
<dbReference type="OrthoDB" id="440755at2759"/>
<evidence type="ECO:0000313" key="8">
    <source>
        <dbReference type="EMBL" id="PSR79685.1"/>
    </source>
</evidence>
<keyword evidence="5 7" id="KW-0472">Membrane</keyword>
<gene>
    <name evidence="8" type="ORF">PHLCEN_2v6905</name>
</gene>